<protein>
    <submittedName>
        <fullName evidence="1">31855_t:CDS:1</fullName>
    </submittedName>
</protein>
<accession>A0ACA9KWZ8</accession>
<keyword evidence="2" id="KW-1185">Reference proteome</keyword>
<evidence type="ECO:0000313" key="2">
    <source>
        <dbReference type="Proteomes" id="UP000789920"/>
    </source>
</evidence>
<name>A0ACA9KWZ8_9GLOM</name>
<organism evidence="1 2">
    <name type="scientific">Racocetra persica</name>
    <dbReference type="NCBI Taxonomy" id="160502"/>
    <lineage>
        <taxon>Eukaryota</taxon>
        <taxon>Fungi</taxon>
        <taxon>Fungi incertae sedis</taxon>
        <taxon>Mucoromycota</taxon>
        <taxon>Glomeromycotina</taxon>
        <taxon>Glomeromycetes</taxon>
        <taxon>Diversisporales</taxon>
        <taxon>Gigasporaceae</taxon>
        <taxon>Racocetra</taxon>
    </lineage>
</organism>
<dbReference type="Proteomes" id="UP000789920">
    <property type="component" value="Unassembled WGS sequence"/>
</dbReference>
<dbReference type="EMBL" id="CAJVQC010001418">
    <property type="protein sequence ID" value="CAG8494055.1"/>
    <property type="molecule type" value="Genomic_DNA"/>
</dbReference>
<gene>
    <name evidence="1" type="ORF">RPERSI_LOCUS1521</name>
</gene>
<comment type="caution">
    <text evidence="1">The sequence shown here is derived from an EMBL/GenBank/DDBJ whole genome shotgun (WGS) entry which is preliminary data.</text>
</comment>
<evidence type="ECO:0000313" key="1">
    <source>
        <dbReference type="EMBL" id="CAG8494055.1"/>
    </source>
</evidence>
<proteinExistence type="predicted"/>
<sequence>MAEKKVKEKYNSSFPHVNIGTMGHVDHGKTTLTAAITKALSRIRLAKFKDYGDIDKAPEEKKRGITISTTHIEFETVSGLENYYRKMVLGEEVDEHSFNLQEGRHYGMIDCPGHADYIKNTITGAAQMDGVIVVVSSADGSMTQTKEHLLLARTIGIERVVVFINDKTSEGLDEETKALLEADIRSDLETYGYDKEGEEKTPIIVASALKALKGDTNEEIKILQLLEVVDNHITIPERDESKPFLMYIEDVFSITGSGTVVTGNPLQGKLRKGDEVEIVGLGPKKKSVVKGIEMFQKEMEEAKPGDTIGVCLRDIKLEEVRKGQALAAPGTVTPHKKFKAHAYILSKEERGRHTSFEDGYRPQFFTATINITGTVKLPSEKKVEPGSDIEFEVDLIEPVVIRKNDNFAMREGGITVGIAINGRTTINNGWEIQKFQAQLEKERLLNKFARNPLVEREKLQE</sequence>
<reference evidence="1" key="1">
    <citation type="submission" date="2021-06" db="EMBL/GenBank/DDBJ databases">
        <authorList>
            <person name="Kallberg Y."/>
            <person name="Tangrot J."/>
            <person name="Rosling A."/>
        </authorList>
    </citation>
    <scope>NUCLEOTIDE SEQUENCE</scope>
    <source>
        <strain evidence="1">MA461A</strain>
    </source>
</reference>